<keyword evidence="1" id="KW-1133">Transmembrane helix</keyword>
<name>A0ABP1PV89_9HEXA</name>
<feature type="transmembrane region" description="Helical" evidence="1">
    <location>
        <begin position="17"/>
        <end position="36"/>
    </location>
</feature>
<dbReference type="Proteomes" id="UP001642540">
    <property type="component" value="Unassembled WGS sequence"/>
</dbReference>
<evidence type="ECO:0000313" key="3">
    <source>
        <dbReference type="Proteomes" id="UP001642540"/>
    </source>
</evidence>
<dbReference type="EMBL" id="CAXLJM020000013">
    <property type="protein sequence ID" value="CAL8078893.1"/>
    <property type="molecule type" value="Genomic_DNA"/>
</dbReference>
<organism evidence="2 3">
    <name type="scientific">Orchesella dallaii</name>
    <dbReference type="NCBI Taxonomy" id="48710"/>
    <lineage>
        <taxon>Eukaryota</taxon>
        <taxon>Metazoa</taxon>
        <taxon>Ecdysozoa</taxon>
        <taxon>Arthropoda</taxon>
        <taxon>Hexapoda</taxon>
        <taxon>Collembola</taxon>
        <taxon>Entomobryomorpha</taxon>
        <taxon>Entomobryoidea</taxon>
        <taxon>Orchesellidae</taxon>
        <taxon>Orchesellinae</taxon>
        <taxon>Orchesella</taxon>
    </lineage>
</organism>
<evidence type="ECO:0000256" key="1">
    <source>
        <dbReference type="SAM" id="Phobius"/>
    </source>
</evidence>
<keyword evidence="1" id="KW-0472">Membrane</keyword>
<evidence type="ECO:0000313" key="2">
    <source>
        <dbReference type="EMBL" id="CAL8078893.1"/>
    </source>
</evidence>
<gene>
    <name evidence="2" type="ORF">ODALV1_LOCUS4217</name>
</gene>
<protein>
    <recommendedName>
        <fullName evidence="4">Pacifastin domain-containing protein</fullName>
    </recommendedName>
</protein>
<comment type="caution">
    <text evidence="2">The sequence shown here is derived from an EMBL/GenBank/DDBJ whole genome shotgun (WGS) entry which is preliminary data.</text>
</comment>
<evidence type="ECO:0008006" key="4">
    <source>
        <dbReference type="Google" id="ProtNLM"/>
    </source>
</evidence>
<accession>A0ABP1PV89</accession>
<sequence>MRATHEGSAIFSTLSDLFKTVLLIWLIGVVFGVSSFPQQRNNFLFPNGESSYTNNGNEIVPVLSDNIGNLQSDYQSGPGTTGIPCDRPGSFVMAPDGCNRCVCAENRHLSNACSRAFCPPGFPSGSSGQYKL</sequence>
<keyword evidence="3" id="KW-1185">Reference proteome</keyword>
<keyword evidence="1" id="KW-0812">Transmembrane</keyword>
<proteinExistence type="predicted"/>
<reference evidence="2 3" key="1">
    <citation type="submission" date="2024-08" db="EMBL/GenBank/DDBJ databases">
        <authorList>
            <person name="Cucini C."/>
            <person name="Frati F."/>
        </authorList>
    </citation>
    <scope>NUCLEOTIDE SEQUENCE [LARGE SCALE GENOMIC DNA]</scope>
</reference>